<evidence type="ECO:0000256" key="4">
    <source>
        <dbReference type="ARBA" id="ARBA00023136"/>
    </source>
</evidence>
<reference evidence="7" key="1">
    <citation type="submission" date="2017-06" db="EMBL/GenBank/DDBJ databases">
        <authorList>
            <person name="Varghese N."/>
            <person name="Submissions S."/>
        </authorList>
    </citation>
    <scope>NUCLEOTIDE SEQUENCE [LARGE SCALE GENOMIC DNA]</scope>
    <source>
        <strain evidence="7">CIP 108523</strain>
    </source>
</reference>
<dbReference type="InterPro" id="IPR004710">
    <property type="entry name" value="Bilac:Na_transpt"/>
</dbReference>
<organism evidence="6 7">
    <name type="scientific">Pseudomonas segetis</name>
    <dbReference type="NCBI Taxonomy" id="298908"/>
    <lineage>
        <taxon>Bacteria</taxon>
        <taxon>Pseudomonadati</taxon>
        <taxon>Pseudomonadota</taxon>
        <taxon>Gammaproteobacteria</taxon>
        <taxon>Pseudomonadales</taxon>
        <taxon>Pseudomonadaceae</taxon>
        <taxon>Pseudomonas</taxon>
    </lineage>
</organism>
<evidence type="ECO:0000256" key="3">
    <source>
        <dbReference type="ARBA" id="ARBA00022989"/>
    </source>
</evidence>
<feature type="transmembrane region" description="Helical" evidence="5">
    <location>
        <begin position="209"/>
        <end position="229"/>
    </location>
</feature>
<dbReference type="RefSeq" id="WP_089360787.1">
    <property type="nucleotide sequence ID" value="NZ_FZOG01000005.1"/>
</dbReference>
<feature type="transmembrane region" description="Helical" evidence="5">
    <location>
        <begin position="147"/>
        <end position="166"/>
    </location>
</feature>
<evidence type="ECO:0000313" key="6">
    <source>
        <dbReference type="EMBL" id="SNS86847.1"/>
    </source>
</evidence>
<keyword evidence="2 5" id="KW-0812">Transmembrane</keyword>
<dbReference type="Pfam" id="PF01758">
    <property type="entry name" value="SBF"/>
    <property type="match status" value="1"/>
</dbReference>
<dbReference type="EMBL" id="FZOG01000005">
    <property type="protein sequence ID" value="SNS86847.1"/>
    <property type="molecule type" value="Genomic_DNA"/>
</dbReference>
<feature type="transmembrane region" description="Helical" evidence="5">
    <location>
        <begin position="178"/>
        <end position="197"/>
    </location>
</feature>
<feature type="transmembrane region" description="Helical" evidence="5">
    <location>
        <begin position="241"/>
        <end position="262"/>
    </location>
</feature>
<gene>
    <name evidence="6" type="ORF">SAMN05216255_3674</name>
</gene>
<name>A0A239HZU9_9PSED</name>
<protein>
    <submittedName>
        <fullName evidence="6">Bile acid:Na+ symporter, BASS family</fullName>
    </submittedName>
</protein>
<feature type="transmembrane region" description="Helical" evidence="5">
    <location>
        <begin position="45"/>
        <end position="68"/>
    </location>
</feature>
<feature type="transmembrane region" description="Helical" evidence="5">
    <location>
        <begin position="12"/>
        <end position="33"/>
    </location>
</feature>
<dbReference type="PANTHER" id="PTHR10361:SF28">
    <property type="entry name" value="P3 PROTEIN-RELATED"/>
    <property type="match status" value="1"/>
</dbReference>
<evidence type="ECO:0000256" key="2">
    <source>
        <dbReference type="ARBA" id="ARBA00022692"/>
    </source>
</evidence>
<sequence length="313" mass="33937">MENVAIQFDPSSLILINLILAVMMFGVSLDLKIDDFKRIAREPKAPAIGLVAQFILLPALTCLACWALKIEPMLAMGMALVAACPGGSFSNIMTWMARGNVAVSVSMTAVSSVAASVLTPLNFGLYAWLNPYTRPLLTEISIDPLNLLLMVLLVLGLPLVLGMWVGKGFPGLSKRIEKPLRIFALLVMLAFVGIAFSKNFEQFLSNFHLFFWLVVAHNALALSTGYISARLSGLPAADRRAITLEVGIQNSALGLVIIFTFFPQASGMLLIAAFWGCWHLVTGLSLAYLWSRRPPADATSTLNKLTPAGEKQL</sequence>
<evidence type="ECO:0000313" key="7">
    <source>
        <dbReference type="Proteomes" id="UP000242915"/>
    </source>
</evidence>
<dbReference type="PANTHER" id="PTHR10361">
    <property type="entry name" value="SODIUM-BILE ACID COTRANSPORTER"/>
    <property type="match status" value="1"/>
</dbReference>
<keyword evidence="4 5" id="KW-0472">Membrane</keyword>
<proteinExistence type="predicted"/>
<dbReference type="Proteomes" id="UP000242915">
    <property type="component" value="Unassembled WGS sequence"/>
</dbReference>
<keyword evidence="7" id="KW-1185">Reference proteome</keyword>
<dbReference type="InterPro" id="IPR002657">
    <property type="entry name" value="BilAc:Na_symport/Acr3"/>
</dbReference>
<accession>A0A239HZU9</accession>
<dbReference type="InterPro" id="IPR038770">
    <property type="entry name" value="Na+/solute_symporter_sf"/>
</dbReference>
<dbReference type="AlphaFoldDB" id="A0A239HZU9"/>
<feature type="transmembrane region" description="Helical" evidence="5">
    <location>
        <begin position="268"/>
        <end position="290"/>
    </location>
</feature>
<dbReference type="Gene3D" id="1.20.1530.20">
    <property type="match status" value="1"/>
</dbReference>
<comment type="subcellular location">
    <subcellularLocation>
        <location evidence="1">Membrane</location>
        <topology evidence="1">Multi-pass membrane protein</topology>
    </subcellularLocation>
</comment>
<feature type="transmembrane region" description="Helical" evidence="5">
    <location>
        <begin position="74"/>
        <end position="94"/>
    </location>
</feature>
<keyword evidence="3 5" id="KW-1133">Transmembrane helix</keyword>
<evidence type="ECO:0000256" key="1">
    <source>
        <dbReference type="ARBA" id="ARBA00004141"/>
    </source>
</evidence>
<evidence type="ECO:0000256" key="5">
    <source>
        <dbReference type="SAM" id="Phobius"/>
    </source>
</evidence>
<dbReference type="GO" id="GO:0016020">
    <property type="term" value="C:membrane"/>
    <property type="evidence" value="ECO:0007669"/>
    <property type="project" value="UniProtKB-SubCell"/>
</dbReference>
<feature type="transmembrane region" description="Helical" evidence="5">
    <location>
        <begin position="101"/>
        <end position="127"/>
    </location>
</feature>